<evidence type="ECO:0000313" key="1">
    <source>
        <dbReference type="EMBL" id="KLU88516.1"/>
    </source>
</evidence>
<reference evidence="1" key="2">
    <citation type="submission" date="2010-05" db="EMBL/GenBank/DDBJ databases">
        <title>The Genome Sequence of Magnaporthe poae strain ATCC 64411.</title>
        <authorList>
            <consortium name="The Broad Institute Genome Sequencing Platform"/>
            <consortium name="Broad Institute Genome Sequencing Center for Infectious Disease"/>
            <person name="Ma L.-J."/>
            <person name="Dead R."/>
            <person name="Young S."/>
            <person name="Zeng Q."/>
            <person name="Koehrsen M."/>
            <person name="Alvarado L."/>
            <person name="Berlin A."/>
            <person name="Chapman S.B."/>
            <person name="Chen Z."/>
            <person name="Freedman E."/>
            <person name="Gellesch M."/>
            <person name="Goldberg J."/>
            <person name="Griggs A."/>
            <person name="Gujja S."/>
            <person name="Heilman E.R."/>
            <person name="Heiman D."/>
            <person name="Hepburn T."/>
            <person name="Howarth C."/>
            <person name="Jen D."/>
            <person name="Larson L."/>
            <person name="Mehta T."/>
            <person name="Neiman D."/>
            <person name="Pearson M."/>
            <person name="Roberts A."/>
            <person name="Saif S."/>
            <person name="Shea T."/>
            <person name="Shenoy N."/>
            <person name="Sisk P."/>
            <person name="Stolte C."/>
            <person name="Sykes S."/>
            <person name="Walk T."/>
            <person name="White J."/>
            <person name="Yandava C."/>
            <person name="Haas B."/>
            <person name="Nusbaum C."/>
            <person name="Birren B."/>
        </authorList>
    </citation>
    <scope>NUCLEOTIDE SEQUENCE</scope>
    <source>
        <strain evidence="1">ATCC 64411</strain>
    </source>
</reference>
<evidence type="ECO:0000313" key="3">
    <source>
        <dbReference type="Proteomes" id="UP000011715"/>
    </source>
</evidence>
<dbReference type="EMBL" id="ADBL01001810">
    <property type="status" value="NOT_ANNOTATED_CDS"/>
    <property type="molecule type" value="Genomic_DNA"/>
</dbReference>
<dbReference type="AlphaFoldDB" id="A0A0C4E4U9"/>
<dbReference type="EnsemblFungi" id="MAPG_07501T0">
    <property type="protein sequence ID" value="MAPG_07501T0"/>
    <property type="gene ID" value="MAPG_07501"/>
</dbReference>
<name>A0A0C4E4U9_MAGP6</name>
<organism evidence="2 3">
    <name type="scientific">Magnaporthiopsis poae (strain ATCC 64411 / 73-15)</name>
    <name type="common">Kentucky bluegrass fungus</name>
    <name type="synonym">Magnaporthe poae</name>
    <dbReference type="NCBI Taxonomy" id="644358"/>
    <lineage>
        <taxon>Eukaryota</taxon>
        <taxon>Fungi</taxon>
        <taxon>Dikarya</taxon>
        <taxon>Ascomycota</taxon>
        <taxon>Pezizomycotina</taxon>
        <taxon>Sordariomycetes</taxon>
        <taxon>Sordariomycetidae</taxon>
        <taxon>Magnaporthales</taxon>
        <taxon>Magnaporthaceae</taxon>
        <taxon>Magnaporthiopsis</taxon>
    </lineage>
</organism>
<proteinExistence type="predicted"/>
<keyword evidence="3" id="KW-1185">Reference proteome</keyword>
<reference evidence="2" key="5">
    <citation type="submission" date="2015-06" db="UniProtKB">
        <authorList>
            <consortium name="EnsemblFungi"/>
        </authorList>
    </citation>
    <scope>IDENTIFICATION</scope>
    <source>
        <strain evidence="2">ATCC 64411</strain>
    </source>
</reference>
<accession>A0A0C4E4U9</accession>
<sequence length="119" mass="13295">MMDAMVSRLISGINVGVKRDRSRRRNGKRQSSLLLHRALVRQTQGRRWLGRPGPVQRLPPWPFILFGCLPLARLSLVALPSIPLFRASFSCAAAESLTSVPTMFFGKGSCREDSSTPDW</sequence>
<dbReference type="EMBL" id="GL876971">
    <property type="protein sequence ID" value="KLU88516.1"/>
    <property type="molecule type" value="Genomic_DNA"/>
</dbReference>
<reference evidence="3" key="1">
    <citation type="submission" date="2010-05" db="EMBL/GenBank/DDBJ databases">
        <title>The genome sequence of Magnaporthe poae strain ATCC 64411.</title>
        <authorList>
            <person name="Ma L.-J."/>
            <person name="Dead R."/>
            <person name="Young S."/>
            <person name="Zeng Q."/>
            <person name="Koehrsen M."/>
            <person name="Alvarado L."/>
            <person name="Berlin A."/>
            <person name="Chapman S.B."/>
            <person name="Chen Z."/>
            <person name="Freedman E."/>
            <person name="Gellesch M."/>
            <person name="Goldberg J."/>
            <person name="Griggs A."/>
            <person name="Gujja S."/>
            <person name="Heilman E.R."/>
            <person name="Heiman D."/>
            <person name="Hepburn T."/>
            <person name="Howarth C."/>
            <person name="Jen D."/>
            <person name="Larson L."/>
            <person name="Mehta T."/>
            <person name="Neiman D."/>
            <person name="Pearson M."/>
            <person name="Roberts A."/>
            <person name="Saif S."/>
            <person name="Shea T."/>
            <person name="Shenoy N."/>
            <person name="Sisk P."/>
            <person name="Stolte C."/>
            <person name="Sykes S."/>
            <person name="Walk T."/>
            <person name="White J."/>
            <person name="Yandava C."/>
            <person name="Haas B."/>
            <person name="Nusbaum C."/>
            <person name="Birren B."/>
        </authorList>
    </citation>
    <scope>NUCLEOTIDE SEQUENCE [LARGE SCALE GENOMIC DNA]</scope>
    <source>
        <strain evidence="3">ATCC 64411 / 73-15</strain>
    </source>
</reference>
<dbReference type="Proteomes" id="UP000011715">
    <property type="component" value="Unassembled WGS sequence"/>
</dbReference>
<protein>
    <submittedName>
        <fullName evidence="1 2">Uncharacterized protein</fullName>
    </submittedName>
</protein>
<reference evidence="2" key="4">
    <citation type="journal article" date="2015" name="G3 (Bethesda)">
        <title>Genome sequences of three phytopathogenic species of the Magnaporthaceae family of fungi.</title>
        <authorList>
            <person name="Okagaki L.H."/>
            <person name="Nunes C.C."/>
            <person name="Sailsbery J."/>
            <person name="Clay B."/>
            <person name="Brown D."/>
            <person name="John T."/>
            <person name="Oh Y."/>
            <person name="Young N."/>
            <person name="Fitzgerald M."/>
            <person name="Haas B.J."/>
            <person name="Zeng Q."/>
            <person name="Young S."/>
            <person name="Adiconis X."/>
            <person name="Fan L."/>
            <person name="Levin J.Z."/>
            <person name="Mitchell T.K."/>
            <person name="Okubara P.A."/>
            <person name="Farman M.L."/>
            <person name="Kohn L.M."/>
            <person name="Birren B."/>
            <person name="Ma L.-J."/>
            <person name="Dean R.A."/>
        </authorList>
    </citation>
    <scope>NUCLEOTIDE SEQUENCE</scope>
    <source>
        <strain evidence="2">ATCC 64411 / 73-15</strain>
    </source>
</reference>
<dbReference type="VEuPathDB" id="FungiDB:MAPG_07501"/>
<evidence type="ECO:0000313" key="2">
    <source>
        <dbReference type="EnsemblFungi" id="MAPG_07501T0"/>
    </source>
</evidence>
<gene>
    <name evidence="1" type="ORF">MAPG_07501</name>
</gene>
<reference evidence="1" key="3">
    <citation type="submission" date="2011-03" db="EMBL/GenBank/DDBJ databases">
        <title>Annotation of Magnaporthe poae ATCC 64411.</title>
        <authorList>
            <person name="Ma L.-J."/>
            <person name="Dead R."/>
            <person name="Young S.K."/>
            <person name="Zeng Q."/>
            <person name="Gargeya S."/>
            <person name="Fitzgerald M."/>
            <person name="Haas B."/>
            <person name="Abouelleil A."/>
            <person name="Alvarado L."/>
            <person name="Arachchi H.M."/>
            <person name="Berlin A."/>
            <person name="Brown A."/>
            <person name="Chapman S.B."/>
            <person name="Chen Z."/>
            <person name="Dunbar C."/>
            <person name="Freedman E."/>
            <person name="Gearin G."/>
            <person name="Gellesch M."/>
            <person name="Goldberg J."/>
            <person name="Griggs A."/>
            <person name="Gujja S."/>
            <person name="Heiman D."/>
            <person name="Howarth C."/>
            <person name="Larson L."/>
            <person name="Lui A."/>
            <person name="MacDonald P.J.P."/>
            <person name="Mehta T."/>
            <person name="Montmayeur A."/>
            <person name="Murphy C."/>
            <person name="Neiman D."/>
            <person name="Pearson M."/>
            <person name="Priest M."/>
            <person name="Roberts A."/>
            <person name="Saif S."/>
            <person name="Shea T."/>
            <person name="Shenoy N."/>
            <person name="Sisk P."/>
            <person name="Stolte C."/>
            <person name="Sykes S."/>
            <person name="Yandava C."/>
            <person name="Wortman J."/>
            <person name="Nusbaum C."/>
            <person name="Birren B."/>
        </authorList>
    </citation>
    <scope>NUCLEOTIDE SEQUENCE</scope>
    <source>
        <strain evidence="1">ATCC 64411</strain>
    </source>
</reference>